<keyword evidence="4" id="KW-1185">Reference proteome</keyword>
<feature type="compositionally biased region" description="Basic residues" evidence="1">
    <location>
        <begin position="45"/>
        <end position="56"/>
    </location>
</feature>
<dbReference type="EMBL" id="JACJTB010000025">
    <property type="protein sequence ID" value="MBD2596302.1"/>
    <property type="molecule type" value="Genomic_DNA"/>
</dbReference>
<evidence type="ECO:0000256" key="1">
    <source>
        <dbReference type="SAM" id="MobiDB-lite"/>
    </source>
</evidence>
<sequence>MNIRRVLAIAVIPLMIGTFGFVGTNQANADAPLLRNQDIKEQPRTNKKPQVKRRQFRPQAKNNLPQSNRQNTNSQQDLNSEKNNQRVRLRG</sequence>
<keyword evidence="2" id="KW-0732">Signal</keyword>
<feature type="chain" id="PRO_5045126598" evidence="2">
    <location>
        <begin position="30"/>
        <end position="91"/>
    </location>
</feature>
<accession>A0ABR8FXZ0</accession>
<dbReference type="Proteomes" id="UP000603457">
    <property type="component" value="Unassembled WGS sequence"/>
</dbReference>
<evidence type="ECO:0000256" key="2">
    <source>
        <dbReference type="SAM" id="SignalP"/>
    </source>
</evidence>
<dbReference type="RefSeq" id="WP_190969047.1">
    <property type="nucleotide sequence ID" value="NZ_JACJTB010000025.1"/>
</dbReference>
<reference evidence="3 4" key="1">
    <citation type="journal article" date="2020" name="ISME J.">
        <title>Comparative genomics reveals insights into cyanobacterial evolution and habitat adaptation.</title>
        <authorList>
            <person name="Chen M.Y."/>
            <person name="Teng W.K."/>
            <person name="Zhao L."/>
            <person name="Hu C.X."/>
            <person name="Zhou Y.K."/>
            <person name="Han B.P."/>
            <person name="Song L.R."/>
            <person name="Shu W.S."/>
        </authorList>
    </citation>
    <scope>NUCLEOTIDE SEQUENCE [LARGE SCALE GENOMIC DNA]</scope>
    <source>
        <strain evidence="3 4">FACHB-130</strain>
    </source>
</reference>
<feature type="region of interest" description="Disordered" evidence="1">
    <location>
        <begin position="33"/>
        <end position="91"/>
    </location>
</feature>
<proteinExistence type="predicted"/>
<organism evidence="3 4">
    <name type="scientific">Nostoc spongiaeforme FACHB-130</name>
    <dbReference type="NCBI Taxonomy" id="1357510"/>
    <lineage>
        <taxon>Bacteria</taxon>
        <taxon>Bacillati</taxon>
        <taxon>Cyanobacteriota</taxon>
        <taxon>Cyanophyceae</taxon>
        <taxon>Nostocales</taxon>
        <taxon>Nostocaceae</taxon>
        <taxon>Nostoc</taxon>
    </lineage>
</organism>
<evidence type="ECO:0000313" key="4">
    <source>
        <dbReference type="Proteomes" id="UP000603457"/>
    </source>
</evidence>
<comment type="caution">
    <text evidence="3">The sequence shown here is derived from an EMBL/GenBank/DDBJ whole genome shotgun (WGS) entry which is preliminary data.</text>
</comment>
<feature type="compositionally biased region" description="Polar residues" evidence="1">
    <location>
        <begin position="60"/>
        <end position="78"/>
    </location>
</feature>
<gene>
    <name evidence="3" type="ORF">H6G74_18495</name>
</gene>
<evidence type="ECO:0000313" key="3">
    <source>
        <dbReference type="EMBL" id="MBD2596302.1"/>
    </source>
</evidence>
<feature type="signal peptide" evidence="2">
    <location>
        <begin position="1"/>
        <end position="29"/>
    </location>
</feature>
<name>A0ABR8FXZ0_9NOSO</name>
<protein>
    <submittedName>
        <fullName evidence="3">Uncharacterized protein</fullName>
    </submittedName>
</protein>